<dbReference type="InterPro" id="IPR013187">
    <property type="entry name" value="F-box-assoc_dom_typ3"/>
</dbReference>
<dbReference type="SUPFAM" id="SSF81383">
    <property type="entry name" value="F-box domain"/>
    <property type="match status" value="1"/>
</dbReference>
<dbReference type="Pfam" id="PF08268">
    <property type="entry name" value="FBA_3"/>
    <property type="match status" value="1"/>
</dbReference>
<dbReference type="NCBIfam" id="TIGR01640">
    <property type="entry name" value="F_box_assoc_1"/>
    <property type="match status" value="1"/>
</dbReference>
<dbReference type="InterPro" id="IPR001810">
    <property type="entry name" value="F-box_dom"/>
</dbReference>
<dbReference type="Pfam" id="PF00646">
    <property type="entry name" value="F-box"/>
    <property type="match status" value="1"/>
</dbReference>
<evidence type="ECO:0000259" key="1">
    <source>
        <dbReference type="PROSITE" id="PS50181"/>
    </source>
</evidence>
<gene>
    <name evidence="2" type="ORF">ILEXP_LOCUS10457</name>
</gene>
<dbReference type="InterPro" id="IPR036047">
    <property type="entry name" value="F-box-like_dom_sf"/>
</dbReference>
<dbReference type="Gene3D" id="1.20.1280.50">
    <property type="match status" value="1"/>
</dbReference>
<dbReference type="PANTHER" id="PTHR31111:SF136">
    <property type="entry name" value="F-BOX ASSOCIATED DOMAIN-CONTAINING PROTEIN"/>
    <property type="match status" value="1"/>
</dbReference>
<dbReference type="PROSITE" id="PS50181">
    <property type="entry name" value="FBOX"/>
    <property type="match status" value="1"/>
</dbReference>
<name>A0ABC8RL61_9AQUA</name>
<reference evidence="2 3" key="1">
    <citation type="submission" date="2024-02" db="EMBL/GenBank/DDBJ databases">
        <authorList>
            <person name="Vignale AGUSTIN F."/>
            <person name="Sosa J E."/>
            <person name="Modenutti C."/>
        </authorList>
    </citation>
    <scope>NUCLEOTIDE SEQUENCE [LARGE SCALE GENOMIC DNA]</scope>
</reference>
<keyword evidence="3" id="KW-1185">Reference proteome</keyword>
<dbReference type="InterPro" id="IPR011043">
    <property type="entry name" value="Gal_Oxase/kelch_b-propeller"/>
</dbReference>
<evidence type="ECO:0000313" key="2">
    <source>
        <dbReference type="EMBL" id="CAK9142767.1"/>
    </source>
</evidence>
<dbReference type="PANTHER" id="PTHR31111">
    <property type="entry name" value="BNAA05G37150D PROTEIN-RELATED"/>
    <property type="match status" value="1"/>
</dbReference>
<dbReference type="EMBL" id="CAUOFW020001250">
    <property type="protein sequence ID" value="CAK9142767.1"/>
    <property type="molecule type" value="Genomic_DNA"/>
</dbReference>
<dbReference type="SUPFAM" id="SSF50965">
    <property type="entry name" value="Galactose oxidase, central domain"/>
    <property type="match status" value="1"/>
</dbReference>
<proteinExistence type="predicted"/>
<protein>
    <recommendedName>
        <fullName evidence="1">F-box domain-containing protein</fullName>
    </recommendedName>
</protein>
<dbReference type="CDD" id="cd22157">
    <property type="entry name" value="F-box_AtFBW1-like"/>
    <property type="match status" value="1"/>
</dbReference>
<evidence type="ECO:0000313" key="3">
    <source>
        <dbReference type="Proteomes" id="UP001642360"/>
    </source>
</evidence>
<accession>A0ABC8RL61</accession>
<dbReference type="InterPro" id="IPR017451">
    <property type="entry name" value="F-box-assoc_interact_dom"/>
</dbReference>
<comment type="caution">
    <text evidence="2">The sequence shown here is derived from an EMBL/GenBank/DDBJ whole genome shotgun (WGS) entry which is preliminary data.</text>
</comment>
<feature type="domain" description="F-box" evidence="1">
    <location>
        <begin position="4"/>
        <end position="41"/>
    </location>
</feature>
<dbReference type="SMART" id="SM00256">
    <property type="entry name" value="FBOX"/>
    <property type="match status" value="1"/>
</dbReference>
<sequence length="380" mass="43391">MSSIVSLSDLPQDTIVDILSRLPTKSIIHCRSVCRTWRNLILDPGFAGLHLSRSPTSLLIHQLHTQSNVFKLIELEDEHDHHGLCSDPVMKFDLGACLPNVQIISVGSVNGFVCLCQYNPDETIYIFNPTMREYVTLPKTEYIRRSPMVIDYGFGFSPVSGHYKVVQFCQQPITDMGLLPYSYKIEGKIYTLGTGRWRNIESVPFSSLGDGGVYFNGFLHWVSGEFGSPASICCFDVEKEVFRTVSSPPQITPQWKISLGLVGGCLSVCDNTSKSELVIWVMKEYGVNDSWTKKIVIRMNPDIAWLSYQAVHAIKMWKDGDIFMFFYDDVLFSYSPQRKTLEKHDFPKDYARIDKNIEVMLHVESFRSLREFSKEKITVF</sequence>
<dbReference type="AlphaFoldDB" id="A0ABC8RL61"/>
<organism evidence="2 3">
    <name type="scientific">Ilex paraguariensis</name>
    <name type="common">yerba mate</name>
    <dbReference type="NCBI Taxonomy" id="185542"/>
    <lineage>
        <taxon>Eukaryota</taxon>
        <taxon>Viridiplantae</taxon>
        <taxon>Streptophyta</taxon>
        <taxon>Embryophyta</taxon>
        <taxon>Tracheophyta</taxon>
        <taxon>Spermatophyta</taxon>
        <taxon>Magnoliopsida</taxon>
        <taxon>eudicotyledons</taxon>
        <taxon>Gunneridae</taxon>
        <taxon>Pentapetalae</taxon>
        <taxon>asterids</taxon>
        <taxon>campanulids</taxon>
        <taxon>Aquifoliales</taxon>
        <taxon>Aquifoliaceae</taxon>
        <taxon>Ilex</taxon>
    </lineage>
</organism>
<dbReference type="Proteomes" id="UP001642360">
    <property type="component" value="Unassembled WGS sequence"/>
</dbReference>